<keyword evidence="2" id="KW-1185">Reference proteome</keyword>
<feature type="compositionally biased region" description="Basic residues" evidence="1">
    <location>
        <begin position="186"/>
        <end position="196"/>
    </location>
</feature>
<feature type="compositionally biased region" description="Low complexity" evidence="1">
    <location>
        <begin position="210"/>
        <end position="222"/>
    </location>
</feature>
<evidence type="ECO:0000313" key="3">
    <source>
        <dbReference type="WBParaSite" id="maker-unitig_37580-snap-gene-0.2-mRNA-1"/>
    </source>
</evidence>
<feature type="compositionally biased region" description="Basic and acidic residues" evidence="1">
    <location>
        <begin position="13"/>
        <end position="22"/>
    </location>
</feature>
<feature type="region of interest" description="Disordered" evidence="1">
    <location>
        <begin position="454"/>
        <end position="475"/>
    </location>
</feature>
<feature type="compositionally biased region" description="Basic and acidic residues" evidence="1">
    <location>
        <begin position="458"/>
        <end position="468"/>
    </location>
</feature>
<feature type="compositionally biased region" description="Polar residues" evidence="1">
    <location>
        <begin position="35"/>
        <end position="49"/>
    </location>
</feature>
<protein>
    <submittedName>
        <fullName evidence="3">HECT-type E3 ubiquitin transferase TRIP12</fullName>
    </submittedName>
</protein>
<feature type="compositionally biased region" description="Basic and acidic residues" evidence="1">
    <location>
        <begin position="76"/>
        <end position="93"/>
    </location>
</feature>
<feature type="compositionally biased region" description="Basic and acidic residues" evidence="1">
    <location>
        <begin position="57"/>
        <end position="69"/>
    </location>
</feature>
<feature type="compositionally biased region" description="Low complexity" evidence="1">
    <location>
        <begin position="94"/>
        <end position="111"/>
    </location>
</feature>
<evidence type="ECO:0000313" key="2">
    <source>
        <dbReference type="Proteomes" id="UP000095280"/>
    </source>
</evidence>
<reference evidence="3" key="1">
    <citation type="submission" date="2016-11" db="UniProtKB">
        <authorList>
            <consortium name="WormBaseParasite"/>
        </authorList>
    </citation>
    <scope>IDENTIFICATION</scope>
</reference>
<dbReference type="AlphaFoldDB" id="A0A1I8FJY9"/>
<feature type="compositionally biased region" description="Polar residues" evidence="1">
    <location>
        <begin position="349"/>
        <end position="359"/>
    </location>
</feature>
<organism evidence="2 3">
    <name type="scientific">Macrostomum lignano</name>
    <dbReference type="NCBI Taxonomy" id="282301"/>
    <lineage>
        <taxon>Eukaryota</taxon>
        <taxon>Metazoa</taxon>
        <taxon>Spiralia</taxon>
        <taxon>Lophotrochozoa</taxon>
        <taxon>Platyhelminthes</taxon>
        <taxon>Rhabditophora</taxon>
        <taxon>Macrostomorpha</taxon>
        <taxon>Macrostomida</taxon>
        <taxon>Macrostomidae</taxon>
        <taxon>Macrostomum</taxon>
    </lineage>
</organism>
<dbReference type="WBParaSite" id="maker-unitig_37580-snap-gene-0.2-mRNA-1">
    <property type="protein sequence ID" value="maker-unitig_37580-snap-gene-0.2-mRNA-1"/>
    <property type="gene ID" value="maker-unitig_37580-snap-gene-0.2"/>
</dbReference>
<evidence type="ECO:0000256" key="1">
    <source>
        <dbReference type="SAM" id="MobiDB-lite"/>
    </source>
</evidence>
<name>A0A1I8FJY9_9PLAT</name>
<sequence>QTAEAGTTKTKTKTAEKSEKKTKDKTKKPGKAVVATSSKKQVEVQPTYQAKSAKSSEASHKHAKNDEQQKSAQLGKSKEEKWRQQTLAGEEKSSSNSSSSSSSSSNSSNSNSRKKTPNVAPSPVTAAANASQLAEDPSRPPRRRLQRVSDKAPCRAKTKKPGAAANGKSLHFDTSSTRQQQQQQNRRNKRQPRRLAQHPSSTGAPGVAKSNATLSSSTTTLNREVLRPHRNRYSSGSSQDDVAGSPRRNRRKREGEAASQSVEDERRRPLRISYVFESDDRRWAETATQPVSARDRRSATPTVFNDLRPYRDTRSTVRALTASQSNRASHRSSAAEASGRPLAGPETSVGGQSTPNPSANFDAAAGAAAEPRVVGRLIEQPSSQVPRELWSAAIGDFTELPGLKRKDLFLLRGFTDSAKRDFYNLQLDRLEEIQSEPTGKTCRRLTSLIFRHTPAQARQKDEQADRRGSCASASMTNRGVSANAINFASE</sequence>
<feature type="region of interest" description="Disordered" evidence="1">
    <location>
        <begin position="1"/>
        <end position="366"/>
    </location>
</feature>
<proteinExistence type="predicted"/>
<accession>A0A1I8FJY9</accession>
<dbReference type="Proteomes" id="UP000095280">
    <property type="component" value="Unplaced"/>
</dbReference>
<feature type="compositionally biased region" description="Low complexity" evidence="1">
    <location>
        <begin position="322"/>
        <end position="340"/>
    </location>
</feature>